<feature type="compositionally biased region" description="Basic and acidic residues" evidence="1">
    <location>
        <begin position="36"/>
        <end position="56"/>
    </location>
</feature>
<dbReference type="Proteomes" id="UP000320239">
    <property type="component" value="Unassembled WGS sequence"/>
</dbReference>
<feature type="region of interest" description="Disordered" evidence="1">
    <location>
        <begin position="1"/>
        <end position="56"/>
    </location>
</feature>
<name>A0A561VIR0_ACTTI</name>
<protein>
    <submittedName>
        <fullName evidence="2">Uncharacterized protein</fullName>
    </submittedName>
</protein>
<comment type="caution">
    <text evidence="2">The sequence shown here is derived from an EMBL/GenBank/DDBJ whole genome shotgun (WGS) entry which is preliminary data.</text>
</comment>
<dbReference type="RefSeq" id="WP_164465951.1">
    <property type="nucleotide sequence ID" value="NZ_BOMX01000134.1"/>
</dbReference>
<keyword evidence="3" id="KW-1185">Reference proteome</keyword>
<proteinExistence type="predicted"/>
<organism evidence="2 3">
    <name type="scientific">Actinoplanes teichomyceticus</name>
    <dbReference type="NCBI Taxonomy" id="1867"/>
    <lineage>
        <taxon>Bacteria</taxon>
        <taxon>Bacillati</taxon>
        <taxon>Actinomycetota</taxon>
        <taxon>Actinomycetes</taxon>
        <taxon>Micromonosporales</taxon>
        <taxon>Micromonosporaceae</taxon>
        <taxon>Actinoplanes</taxon>
    </lineage>
</organism>
<accession>A0A561VIR0</accession>
<evidence type="ECO:0000313" key="3">
    <source>
        <dbReference type="Proteomes" id="UP000320239"/>
    </source>
</evidence>
<dbReference type="AlphaFoldDB" id="A0A561VIR0"/>
<dbReference type="EMBL" id="VIWY01000006">
    <property type="protein sequence ID" value="TWG11492.1"/>
    <property type="molecule type" value="Genomic_DNA"/>
</dbReference>
<sequence length="56" mass="6055">MSKKVDQDQLQAAAREAKEHGMSASEAGVSQGAAKQIDHHTHRERAEEDTPRGGKS</sequence>
<reference evidence="2 3" key="1">
    <citation type="submission" date="2019-06" db="EMBL/GenBank/DDBJ databases">
        <title>Sequencing the genomes of 1000 actinobacteria strains.</title>
        <authorList>
            <person name="Klenk H.-P."/>
        </authorList>
    </citation>
    <scope>NUCLEOTIDE SEQUENCE [LARGE SCALE GENOMIC DNA]</scope>
    <source>
        <strain evidence="2 3">DSM 43866</strain>
    </source>
</reference>
<gene>
    <name evidence="2" type="ORF">FHX34_106222</name>
</gene>
<evidence type="ECO:0000313" key="2">
    <source>
        <dbReference type="EMBL" id="TWG11492.1"/>
    </source>
</evidence>
<evidence type="ECO:0000256" key="1">
    <source>
        <dbReference type="SAM" id="MobiDB-lite"/>
    </source>
</evidence>